<evidence type="ECO:0000313" key="2">
    <source>
        <dbReference type="Proteomes" id="UP001595528"/>
    </source>
</evidence>
<dbReference type="EMBL" id="JBHRTR010000028">
    <property type="protein sequence ID" value="MFC3228676.1"/>
    <property type="molecule type" value="Genomic_DNA"/>
</dbReference>
<comment type="caution">
    <text evidence="1">The sequence shown here is derived from an EMBL/GenBank/DDBJ whole genome shotgun (WGS) entry which is preliminary data.</text>
</comment>
<protein>
    <submittedName>
        <fullName evidence="1">Uncharacterized protein</fullName>
    </submittedName>
</protein>
<proteinExistence type="predicted"/>
<reference evidence="2" key="1">
    <citation type="journal article" date="2019" name="Int. J. Syst. Evol. Microbiol.">
        <title>The Global Catalogue of Microorganisms (GCM) 10K type strain sequencing project: providing services to taxonomists for standard genome sequencing and annotation.</title>
        <authorList>
            <consortium name="The Broad Institute Genomics Platform"/>
            <consortium name="The Broad Institute Genome Sequencing Center for Infectious Disease"/>
            <person name="Wu L."/>
            <person name="Ma J."/>
        </authorList>
    </citation>
    <scope>NUCLEOTIDE SEQUENCE [LARGE SCALE GENOMIC DNA]</scope>
    <source>
        <strain evidence="2">KCTC 42964</strain>
    </source>
</reference>
<dbReference type="RefSeq" id="WP_379902026.1">
    <property type="nucleotide sequence ID" value="NZ_JBHRTR010000028.1"/>
</dbReference>
<gene>
    <name evidence="1" type="ORF">ACFOGJ_15640</name>
</gene>
<organism evidence="1 2">
    <name type="scientific">Marinibaculum pumilum</name>
    <dbReference type="NCBI Taxonomy" id="1766165"/>
    <lineage>
        <taxon>Bacteria</taxon>
        <taxon>Pseudomonadati</taxon>
        <taxon>Pseudomonadota</taxon>
        <taxon>Alphaproteobacteria</taxon>
        <taxon>Rhodospirillales</taxon>
        <taxon>Rhodospirillaceae</taxon>
        <taxon>Marinibaculum</taxon>
    </lineage>
</organism>
<evidence type="ECO:0000313" key="1">
    <source>
        <dbReference type="EMBL" id="MFC3228676.1"/>
    </source>
</evidence>
<dbReference type="Proteomes" id="UP001595528">
    <property type="component" value="Unassembled WGS sequence"/>
</dbReference>
<sequence length="108" mass="11493">MTTLPYRAWTASGDSYDIDFPLHDETVDAGRVGEMVSALLDAIERDIVKVGETSNGDVLQAFAMAMAVRARMIRAPQPVVDKLSGDLLRAALDAVAAAGHSHQKAGRA</sequence>
<accession>A0ABV7L1X8</accession>
<keyword evidence="2" id="KW-1185">Reference proteome</keyword>
<name>A0ABV7L1X8_9PROT</name>